<organism evidence="2 3">
    <name type="scientific">Liparis tanakae</name>
    <name type="common">Tanaka's snailfish</name>
    <dbReference type="NCBI Taxonomy" id="230148"/>
    <lineage>
        <taxon>Eukaryota</taxon>
        <taxon>Metazoa</taxon>
        <taxon>Chordata</taxon>
        <taxon>Craniata</taxon>
        <taxon>Vertebrata</taxon>
        <taxon>Euteleostomi</taxon>
        <taxon>Actinopterygii</taxon>
        <taxon>Neopterygii</taxon>
        <taxon>Teleostei</taxon>
        <taxon>Neoteleostei</taxon>
        <taxon>Acanthomorphata</taxon>
        <taxon>Eupercaria</taxon>
        <taxon>Perciformes</taxon>
        <taxon>Cottioidei</taxon>
        <taxon>Cottales</taxon>
        <taxon>Liparidae</taxon>
        <taxon>Liparis</taxon>
    </lineage>
</organism>
<evidence type="ECO:0000256" key="1">
    <source>
        <dbReference type="SAM" id="SignalP"/>
    </source>
</evidence>
<keyword evidence="3" id="KW-1185">Reference proteome</keyword>
<keyword evidence="1" id="KW-0732">Signal</keyword>
<accession>A0A4Z2JDK8</accession>
<evidence type="ECO:0000313" key="3">
    <source>
        <dbReference type="Proteomes" id="UP000314294"/>
    </source>
</evidence>
<dbReference type="AlphaFoldDB" id="A0A4Z2JDK8"/>
<name>A0A4Z2JDK8_9TELE</name>
<sequence length="63" mass="6571">MLTLALAGVLTMQTQTRAAPGGSAIGRSACPLPLSGPKPAEPCVWAVRPIRGSHKKRPNRPQA</sequence>
<protein>
    <submittedName>
        <fullName evidence="2">Uncharacterized protein</fullName>
    </submittedName>
</protein>
<evidence type="ECO:0000313" key="2">
    <source>
        <dbReference type="EMBL" id="TNN88326.1"/>
    </source>
</evidence>
<comment type="caution">
    <text evidence="2">The sequence shown here is derived from an EMBL/GenBank/DDBJ whole genome shotgun (WGS) entry which is preliminary data.</text>
</comment>
<feature type="chain" id="PRO_5021262718" evidence="1">
    <location>
        <begin position="19"/>
        <end position="63"/>
    </location>
</feature>
<dbReference type="EMBL" id="SRLO01000006">
    <property type="protein sequence ID" value="TNN88326.1"/>
    <property type="molecule type" value="Genomic_DNA"/>
</dbReference>
<feature type="signal peptide" evidence="1">
    <location>
        <begin position="1"/>
        <end position="18"/>
    </location>
</feature>
<proteinExistence type="predicted"/>
<gene>
    <name evidence="2" type="ORF">EYF80_001542</name>
</gene>
<dbReference type="Proteomes" id="UP000314294">
    <property type="component" value="Unassembled WGS sequence"/>
</dbReference>
<reference evidence="2 3" key="1">
    <citation type="submission" date="2019-03" db="EMBL/GenBank/DDBJ databases">
        <title>First draft genome of Liparis tanakae, snailfish: a comprehensive survey of snailfish specific genes.</title>
        <authorList>
            <person name="Kim W."/>
            <person name="Song I."/>
            <person name="Jeong J.-H."/>
            <person name="Kim D."/>
            <person name="Kim S."/>
            <person name="Ryu S."/>
            <person name="Song J.Y."/>
            <person name="Lee S.K."/>
        </authorList>
    </citation>
    <scope>NUCLEOTIDE SEQUENCE [LARGE SCALE GENOMIC DNA]</scope>
    <source>
        <tissue evidence="2">Muscle</tissue>
    </source>
</reference>